<sequence>MKKSSFVALMLGTVAGVLFALGMCMALIPEWNAMEPGIIFGAVGVLLGLITLLVWRKMEHKVPIRVSGKTVLTILVGIVGALGLGVGMCFSLVWSRMAMGIGIGLAGIVVLLCLIPLTKGIKE</sequence>
<feature type="transmembrane region" description="Helical" evidence="1">
    <location>
        <begin position="36"/>
        <end position="55"/>
    </location>
</feature>
<evidence type="ECO:0000313" key="3">
    <source>
        <dbReference type="Proteomes" id="UP000824073"/>
    </source>
</evidence>
<keyword evidence="1" id="KW-0812">Transmembrane</keyword>
<keyword evidence="1" id="KW-0472">Membrane</keyword>
<dbReference type="EMBL" id="DVMR01000018">
    <property type="protein sequence ID" value="HIU43015.1"/>
    <property type="molecule type" value="Genomic_DNA"/>
</dbReference>
<reference evidence="2" key="1">
    <citation type="submission" date="2020-10" db="EMBL/GenBank/DDBJ databases">
        <authorList>
            <person name="Gilroy R."/>
        </authorList>
    </citation>
    <scope>NUCLEOTIDE SEQUENCE</scope>
    <source>
        <strain evidence="2">CHK191-8634</strain>
    </source>
</reference>
<evidence type="ECO:0000256" key="1">
    <source>
        <dbReference type="SAM" id="Phobius"/>
    </source>
</evidence>
<dbReference type="AlphaFoldDB" id="A0A9D1LKK1"/>
<proteinExistence type="predicted"/>
<keyword evidence="1" id="KW-1133">Transmembrane helix</keyword>
<dbReference type="Proteomes" id="UP000824073">
    <property type="component" value="Unassembled WGS sequence"/>
</dbReference>
<feature type="transmembrane region" description="Helical" evidence="1">
    <location>
        <begin position="71"/>
        <end position="93"/>
    </location>
</feature>
<evidence type="ECO:0000313" key="2">
    <source>
        <dbReference type="EMBL" id="HIU43015.1"/>
    </source>
</evidence>
<gene>
    <name evidence="2" type="ORF">IAB67_01815</name>
</gene>
<reference evidence="2" key="2">
    <citation type="journal article" date="2021" name="PeerJ">
        <title>Extensive microbial diversity within the chicken gut microbiome revealed by metagenomics and culture.</title>
        <authorList>
            <person name="Gilroy R."/>
            <person name="Ravi A."/>
            <person name="Getino M."/>
            <person name="Pursley I."/>
            <person name="Horton D.L."/>
            <person name="Alikhan N.F."/>
            <person name="Baker D."/>
            <person name="Gharbi K."/>
            <person name="Hall N."/>
            <person name="Watson M."/>
            <person name="Adriaenssens E.M."/>
            <person name="Foster-Nyarko E."/>
            <person name="Jarju S."/>
            <person name="Secka A."/>
            <person name="Antonio M."/>
            <person name="Oren A."/>
            <person name="Chaudhuri R.R."/>
            <person name="La Ragione R."/>
            <person name="Hildebrand F."/>
            <person name="Pallen M.J."/>
        </authorList>
    </citation>
    <scope>NUCLEOTIDE SEQUENCE</scope>
    <source>
        <strain evidence="2">CHK191-8634</strain>
    </source>
</reference>
<accession>A0A9D1LKK1</accession>
<comment type="caution">
    <text evidence="2">The sequence shown here is derived from an EMBL/GenBank/DDBJ whole genome shotgun (WGS) entry which is preliminary data.</text>
</comment>
<protein>
    <submittedName>
        <fullName evidence="2">Uncharacterized protein</fullName>
    </submittedName>
</protein>
<feature type="transmembrane region" description="Helical" evidence="1">
    <location>
        <begin position="99"/>
        <end position="117"/>
    </location>
</feature>
<name>A0A9D1LKK1_9CLOT</name>
<organism evidence="2 3">
    <name type="scientific">Candidatus Ventrousia excrementavium</name>
    <dbReference type="NCBI Taxonomy" id="2840961"/>
    <lineage>
        <taxon>Bacteria</taxon>
        <taxon>Bacillati</taxon>
        <taxon>Bacillota</taxon>
        <taxon>Clostridia</taxon>
        <taxon>Eubacteriales</taxon>
        <taxon>Clostridiaceae</taxon>
        <taxon>Clostridiaceae incertae sedis</taxon>
        <taxon>Candidatus Ventrousia</taxon>
    </lineage>
</organism>